<keyword evidence="1" id="KW-0812">Transmembrane</keyword>
<feature type="transmembrane region" description="Helical" evidence="1">
    <location>
        <begin position="239"/>
        <end position="258"/>
    </location>
</feature>
<feature type="transmembrane region" description="Helical" evidence="1">
    <location>
        <begin position="102"/>
        <end position="124"/>
    </location>
</feature>
<dbReference type="RefSeq" id="WP_254082242.1">
    <property type="nucleotide sequence ID" value="NZ_JAHESE010000001.1"/>
</dbReference>
<keyword evidence="1" id="KW-0472">Membrane</keyword>
<accession>A0AAP2GMY7</accession>
<dbReference type="EMBL" id="JAHESE010000001">
    <property type="protein sequence ID" value="MBT1706649.1"/>
    <property type="molecule type" value="Genomic_DNA"/>
</dbReference>
<dbReference type="AlphaFoldDB" id="A0AAP2GMY7"/>
<feature type="transmembrane region" description="Helical" evidence="1">
    <location>
        <begin position="204"/>
        <end position="227"/>
    </location>
</feature>
<keyword evidence="1" id="KW-1133">Transmembrane helix</keyword>
<reference evidence="2 3" key="1">
    <citation type="submission" date="2021-05" db="EMBL/GenBank/DDBJ databases">
        <title>A Polyphasic approach of four new species of the genus Ohtaekwangia: Ohtaekwangia histidinii sp. nov., Ohtaekwangia cretensis sp. nov., Ohtaekwangia indiensis sp. nov., Ohtaekwangia reichenbachii sp. nov. from diverse environment.</title>
        <authorList>
            <person name="Octaviana S."/>
        </authorList>
    </citation>
    <scope>NUCLEOTIDE SEQUENCE [LARGE SCALE GENOMIC DNA]</scope>
    <source>
        <strain evidence="2 3">PWU5</strain>
    </source>
</reference>
<protein>
    <recommendedName>
        <fullName evidence="4">DoxX family membrane protein</fullName>
    </recommendedName>
</protein>
<feature type="transmembrane region" description="Helical" evidence="1">
    <location>
        <begin position="71"/>
        <end position="90"/>
    </location>
</feature>
<gene>
    <name evidence="2" type="ORF">KK062_00360</name>
</gene>
<proteinExistence type="predicted"/>
<keyword evidence="3" id="KW-1185">Reference proteome</keyword>
<evidence type="ECO:0000256" key="1">
    <source>
        <dbReference type="SAM" id="Phobius"/>
    </source>
</evidence>
<feature type="transmembrane region" description="Helical" evidence="1">
    <location>
        <begin position="46"/>
        <end position="64"/>
    </location>
</feature>
<evidence type="ECO:0008006" key="4">
    <source>
        <dbReference type="Google" id="ProtNLM"/>
    </source>
</evidence>
<feature type="transmembrane region" description="Helical" evidence="1">
    <location>
        <begin position="7"/>
        <end position="26"/>
    </location>
</feature>
<dbReference type="PROSITE" id="PS51257">
    <property type="entry name" value="PROKAR_LIPOPROTEIN"/>
    <property type="match status" value="1"/>
</dbReference>
<name>A0AAP2GMY7_9BACT</name>
<comment type="caution">
    <text evidence="2">The sequence shown here is derived from an EMBL/GenBank/DDBJ whole genome shotgun (WGS) entry which is preliminary data.</text>
</comment>
<sequence length="272" mass="30028">MEKLTKAGNIAFGLAMACVGIHQLFYGKFCVMIVPDWPVQSPAYTFLAYVGSILLAGAGLAIAFNWYARVVSLLLGGCLLMLLVASYIPFEFLHNPYYHHIATWANAFKELAFAGGAFVVAGTYKTDDPYRSSLLRLLEKLIPAGHWFFSITMIIFGCIHFLYLEFVQKLVPAWMPYPQFWTAFTGACLIGSGLSIVTRIQTRLVANLLALMILLWFFMIHIPRAIATPFEADGNEVTSALSALAFCGTAVVIANAAARRREQVTKHSALTN</sequence>
<feature type="transmembrane region" description="Helical" evidence="1">
    <location>
        <begin position="145"/>
        <end position="166"/>
    </location>
</feature>
<evidence type="ECO:0000313" key="3">
    <source>
        <dbReference type="Proteomes" id="UP001319080"/>
    </source>
</evidence>
<dbReference type="Proteomes" id="UP001319080">
    <property type="component" value="Unassembled WGS sequence"/>
</dbReference>
<organism evidence="2 3">
    <name type="scientific">Dawidia cretensis</name>
    <dbReference type="NCBI Taxonomy" id="2782350"/>
    <lineage>
        <taxon>Bacteria</taxon>
        <taxon>Pseudomonadati</taxon>
        <taxon>Bacteroidota</taxon>
        <taxon>Cytophagia</taxon>
        <taxon>Cytophagales</taxon>
        <taxon>Chryseotaleaceae</taxon>
        <taxon>Dawidia</taxon>
    </lineage>
</organism>
<feature type="transmembrane region" description="Helical" evidence="1">
    <location>
        <begin position="178"/>
        <end position="197"/>
    </location>
</feature>
<evidence type="ECO:0000313" key="2">
    <source>
        <dbReference type="EMBL" id="MBT1706649.1"/>
    </source>
</evidence>